<protein>
    <submittedName>
        <fullName evidence="2">Uncharacterized protein</fullName>
    </submittedName>
</protein>
<evidence type="ECO:0000256" key="1">
    <source>
        <dbReference type="SAM" id="Phobius"/>
    </source>
</evidence>
<feature type="transmembrane region" description="Helical" evidence="1">
    <location>
        <begin position="20"/>
        <end position="38"/>
    </location>
</feature>
<accession>A0A091RTR4</accession>
<dbReference type="AlphaFoldDB" id="A0A091RTR4"/>
<keyword evidence="1" id="KW-1133">Transmembrane helix</keyword>
<evidence type="ECO:0000313" key="3">
    <source>
        <dbReference type="Proteomes" id="UP000053840"/>
    </source>
</evidence>
<proteinExistence type="predicted"/>
<dbReference type="Proteomes" id="UP000053840">
    <property type="component" value="Unassembled WGS sequence"/>
</dbReference>
<sequence length="55" mass="6523">MKSTWKFPFWIQENDGTVTQLTWSFLLINPSLVADYFLHYSLPFPMLPALNKNYP</sequence>
<name>A0A091RTR4_NESNO</name>
<keyword evidence="1" id="KW-0472">Membrane</keyword>
<gene>
    <name evidence="2" type="ORF">N333_09552</name>
</gene>
<keyword evidence="1" id="KW-0812">Transmembrane</keyword>
<reference evidence="2 3" key="1">
    <citation type="submission" date="2014-04" db="EMBL/GenBank/DDBJ databases">
        <title>Genome evolution of avian class.</title>
        <authorList>
            <person name="Zhang G."/>
            <person name="Li C."/>
        </authorList>
    </citation>
    <scope>NUCLEOTIDE SEQUENCE [LARGE SCALE GENOMIC DNA]</scope>
    <source>
        <strain evidence="2">BGI_N333</strain>
    </source>
</reference>
<feature type="non-terminal residue" evidence="2">
    <location>
        <position position="55"/>
    </location>
</feature>
<organism evidence="2 3">
    <name type="scientific">Nestor notabilis</name>
    <name type="common">Kea</name>
    <dbReference type="NCBI Taxonomy" id="176057"/>
    <lineage>
        <taxon>Eukaryota</taxon>
        <taxon>Metazoa</taxon>
        <taxon>Chordata</taxon>
        <taxon>Craniata</taxon>
        <taxon>Vertebrata</taxon>
        <taxon>Euteleostomi</taxon>
        <taxon>Archelosauria</taxon>
        <taxon>Archosauria</taxon>
        <taxon>Dinosauria</taxon>
        <taxon>Saurischia</taxon>
        <taxon>Theropoda</taxon>
        <taxon>Coelurosauria</taxon>
        <taxon>Aves</taxon>
        <taxon>Neognathae</taxon>
        <taxon>Neoaves</taxon>
        <taxon>Telluraves</taxon>
        <taxon>Australaves</taxon>
        <taxon>Psittaciformes</taxon>
        <taxon>Psittacidae</taxon>
        <taxon>Nestor</taxon>
    </lineage>
</organism>
<evidence type="ECO:0000313" key="2">
    <source>
        <dbReference type="EMBL" id="KFQ45878.1"/>
    </source>
</evidence>
<keyword evidence="3" id="KW-1185">Reference proteome</keyword>
<dbReference type="EMBL" id="KK932949">
    <property type="protein sequence ID" value="KFQ45878.1"/>
    <property type="molecule type" value="Genomic_DNA"/>
</dbReference>